<dbReference type="Proteomes" id="UP000053372">
    <property type="component" value="Unassembled WGS sequence"/>
</dbReference>
<gene>
    <name evidence="1" type="ORF">BC008_32630</name>
    <name evidence="2" type="ORF">BC008_34315</name>
</gene>
<dbReference type="EMBL" id="LMTZ01000045">
    <property type="protein sequence ID" value="KST68832.1"/>
    <property type="molecule type" value="Genomic_DNA"/>
</dbReference>
<protein>
    <recommendedName>
        <fullName evidence="4">CopG family transcriptional regulator</fullName>
    </recommendedName>
</protein>
<proteinExistence type="predicted"/>
<name>A0A0V7ZW44_9CYAN</name>
<reference evidence="2 3" key="1">
    <citation type="journal article" date="2015" name="Genome Announc.">
        <title>Draft Genome of the Euendolithic (true boring) Cyanobacterium Mastigocoleus testarum strain BC008.</title>
        <authorList>
            <person name="Guida B.S."/>
            <person name="Garcia-Pichel F."/>
        </authorList>
    </citation>
    <scope>NUCLEOTIDE SEQUENCE [LARGE SCALE GENOMIC DNA]</scope>
    <source>
        <strain evidence="2 3">BC008</strain>
    </source>
</reference>
<evidence type="ECO:0000313" key="3">
    <source>
        <dbReference type="Proteomes" id="UP000053372"/>
    </source>
</evidence>
<accession>A0A0V7ZW44</accession>
<sequence>MFTRKGQKGLKDTPYYYDEIKQQHAIYLTPTAWNDLKRRAKEKGISISEYVERWIRDTVR</sequence>
<dbReference type="EMBL" id="LMTZ01000077">
    <property type="protein sequence ID" value="KST68169.1"/>
    <property type="molecule type" value="Genomic_DNA"/>
</dbReference>
<dbReference type="OrthoDB" id="516757at2"/>
<dbReference type="AlphaFoldDB" id="A0A0V7ZW44"/>
<evidence type="ECO:0008006" key="4">
    <source>
        <dbReference type="Google" id="ProtNLM"/>
    </source>
</evidence>
<comment type="caution">
    <text evidence="2">The sequence shown here is derived from an EMBL/GenBank/DDBJ whole genome shotgun (WGS) entry which is preliminary data.</text>
</comment>
<evidence type="ECO:0000313" key="1">
    <source>
        <dbReference type="EMBL" id="KST68169.1"/>
    </source>
</evidence>
<keyword evidence="3" id="KW-1185">Reference proteome</keyword>
<evidence type="ECO:0000313" key="2">
    <source>
        <dbReference type="EMBL" id="KST68832.1"/>
    </source>
</evidence>
<organism evidence="2 3">
    <name type="scientific">Mastigocoleus testarum BC008</name>
    <dbReference type="NCBI Taxonomy" id="371196"/>
    <lineage>
        <taxon>Bacteria</taxon>
        <taxon>Bacillati</taxon>
        <taxon>Cyanobacteriota</taxon>
        <taxon>Cyanophyceae</taxon>
        <taxon>Nostocales</taxon>
        <taxon>Hapalosiphonaceae</taxon>
        <taxon>Mastigocoleus</taxon>
    </lineage>
</organism>